<evidence type="ECO:0000256" key="8">
    <source>
        <dbReference type="ARBA" id="ARBA00023118"/>
    </source>
</evidence>
<keyword evidence="6" id="KW-0460">Magnesium</keyword>
<comment type="caution">
    <text evidence="14">The sequence shown here is derived from an EMBL/GenBank/DDBJ whole genome shotgun (WGS) entry which is preliminary data.</text>
</comment>
<keyword evidence="1" id="KW-0808">Transferase</keyword>
<feature type="region of interest" description="Disordered" evidence="12">
    <location>
        <begin position="285"/>
        <end position="322"/>
    </location>
</feature>
<dbReference type="Proteomes" id="UP000018141">
    <property type="component" value="Unassembled WGS sequence"/>
</dbReference>
<evidence type="ECO:0000256" key="6">
    <source>
        <dbReference type="ARBA" id="ARBA00022842"/>
    </source>
</evidence>
<keyword evidence="2" id="KW-0548">Nucleotidyltransferase</keyword>
<dbReference type="GO" id="GO:0005525">
    <property type="term" value="F:GTP binding"/>
    <property type="evidence" value="ECO:0007669"/>
    <property type="project" value="UniProtKB-KW"/>
</dbReference>
<evidence type="ECO:0000256" key="5">
    <source>
        <dbReference type="ARBA" id="ARBA00022840"/>
    </source>
</evidence>
<sequence length="322" mass="37068">MLNLNDLFLEFNDNLTLKKKYKDKVTTGRNALRNKIGSKFEENDRKKPKYYMQGSYAMHTAINPEEDEEFDLDDGVYLQGYSDDKDTWPATTTVHDWVKKAVDKHTSNDPIDKNTCVRVVYEEKYHIDLPIYIMGENDAENECAYLAHKSKGWIESDPKAFKEWFQNCVNENGQVIRHMVKFLKAWKVKKGVDIPGMAITILVCNNYSLTDNREDVSLIDTVTNILDCLDTKFECYKPVTPTDEDLFAGYSATKKENVINSLKTLKSSLNKAIYEEKNEKKATDLLQKEFGDRFPEGEDKDKSIYDRTSAPIQLGGEDSHFA</sequence>
<accession>R7APK5</accession>
<comment type="catalytic activity">
    <reaction evidence="11">
        <text>GTP + ATP = 3',3'-cGAMP + 2 diphosphate</text>
        <dbReference type="Rhea" id="RHEA:35647"/>
        <dbReference type="ChEBI" id="CHEBI:30616"/>
        <dbReference type="ChEBI" id="CHEBI:33019"/>
        <dbReference type="ChEBI" id="CHEBI:37565"/>
        <dbReference type="ChEBI" id="CHEBI:71501"/>
    </reaction>
    <physiologicalReaction direction="left-to-right" evidence="11">
        <dbReference type="Rhea" id="RHEA:35648"/>
    </physiologicalReaction>
</comment>
<evidence type="ECO:0000313" key="15">
    <source>
        <dbReference type="Proteomes" id="UP000018141"/>
    </source>
</evidence>
<evidence type="ECO:0000256" key="7">
    <source>
        <dbReference type="ARBA" id="ARBA00023080"/>
    </source>
</evidence>
<dbReference type="NCBIfam" id="NF041078">
    <property type="entry name" value="cGAS"/>
    <property type="match status" value="1"/>
</dbReference>
<evidence type="ECO:0000256" key="12">
    <source>
        <dbReference type="SAM" id="MobiDB-lite"/>
    </source>
</evidence>
<evidence type="ECO:0000313" key="14">
    <source>
        <dbReference type="EMBL" id="CDD57464.1"/>
    </source>
</evidence>
<dbReference type="GO" id="GO:0051607">
    <property type="term" value="P:defense response to virus"/>
    <property type="evidence" value="ECO:0007669"/>
    <property type="project" value="UniProtKB-KW"/>
</dbReference>
<dbReference type="AlphaFoldDB" id="R7APK5"/>
<keyword evidence="3" id="KW-0479">Metal-binding</keyword>
<organism evidence="14 15">
    <name type="scientific">Bacteroides pectinophilus CAG:437</name>
    <dbReference type="NCBI Taxonomy" id="1263051"/>
    <lineage>
        <taxon>Bacteria</taxon>
        <taxon>Bacillati</taxon>
        <taxon>Bacillota</taxon>
        <taxon>Clostridia</taxon>
        <taxon>Eubacteriales</taxon>
    </lineage>
</organism>
<evidence type="ECO:0000256" key="4">
    <source>
        <dbReference type="ARBA" id="ARBA00022741"/>
    </source>
</evidence>
<protein>
    <recommendedName>
        <fullName evidence="10">Cyclic GMP-AMP synthase</fullName>
    </recommendedName>
</protein>
<evidence type="ECO:0000256" key="3">
    <source>
        <dbReference type="ARBA" id="ARBA00022723"/>
    </source>
</evidence>
<reference evidence="14" key="1">
    <citation type="submission" date="2012-11" db="EMBL/GenBank/DDBJ databases">
        <title>Dependencies among metagenomic species, viruses, plasmids and units of genetic variation.</title>
        <authorList>
            <person name="Nielsen H.B."/>
            <person name="Almeida M."/>
            <person name="Juncker A.S."/>
            <person name="Rasmussen S."/>
            <person name="Li J."/>
            <person name="Sunagawa S."/>
            <person name="Plichta D."/>
            <person name="Gautier L."/>
            <person name="Le Chatelier E."/>
            <person name="Peletier E."/>
            <person name="Bonde I."/>
            <person name="Nielsen T."/>
            <person name="Manichanh C."/>
            <person name="Arumugam M."/>
            <person name="Batto J."/>
            <person name="Santos M.B.Q.D."/>
            <person name="Blom N."/>
            <person name="Borruel N."/>
            <person name="Burgdorf K.S."/>
            <person name="Boumezbeur F."/>
            <person name="Casellas F."/>
            <person name="Dore J."/>
            <person name="Guarner F."/>
            <person name="Hansen T."/>
            <person name="Hildebrand F."/>
            <person name="Kaas R.S."/>
            <person name="Kennedy S."/>
            <person name="Kristiansen K."/>
            <person name="Kultima J.R."/>
            <person name="Leonard P."/>
            <person name="Levenez F."/>
            <person name="Lund O."/>
            <person name="Moumen B."/>
            <person name="Le Paslier D."/>
            <person name="Pons N."/>
            <person name="Pedersen O."/>
            <person name="Prifti E."/>
            <person name="Qin J."/>
            <person name="Raes J."/>
            <person name="Tap J."/>
            <person name="Tims S."/>
            <person name="Ussery D.W."/>
            <person name="Yamada T."/>
            <person name="MetaHit consortium"/>
            <person name="Renault P."/>
            <person name="Sicheritz-Ponten T."/>
            <person name="Bork P."/>
            <person name="Wang J."/>
            <person name="Brunak S."/>
            <person name="Ehrlich S.D."/>
        </authorList>
    </citation>
    <scope>NUCLEOTIDE SEQUENCE [LARGE SCALE GENOMIC DNA]</scope>
</reference>
<name>R7APK5_9FIRM</name>
<dbReference type="InterPro" id="IPR048445">
    <property type="entry name" value="DncV-like_NTFase"/>
</dbReference>
<proteinExistence type="predicted"/>
<evidence type="ECO:0000256" key="10">
    <source>
        <dbReference type="ARBA" id="ARBA00044145"/>
    </source>
</evidence>
<feature type="domain" description="Cyclic GMP-AMP synthase DncV-like nucleotidyltransferase" evidence="13">
    <location>
        <begin position="48"/>
        <end position="132"/>
    </location>
</feature>
<evidence type="ECO:0000256" key="11">
    <source>
        <dbReference type="ARBA" id="ARBA00048304"/>
    </source>
</evidence>
<dbReference type="InterPro" id="IPR047805">
    <property type="entry name" value="GAMP_synthase"/>
</dbReference>
<evidence type="ECO:0000259" key="13">
    <source>
        <dbReference type="Pfam" id="PF21654"/>
    </source>
</evidence>
<dbReference type="EMBL" id="CBHH010000049">
    <property type="protein sequence ID" value="CDD57464.1"/>
    <property type="molecule type" value="Genomic_DNA"/>
</dbReference>
<dbReference type="GO" id="GO:0140701">
    <property type="term" value="F:3',3'-cyclic GMP-AMP synthase activity"/>
    <property type="evidence" value="ECO:0007669"/>
    <property type="project" value="InterPro"/>
</dbReference>
<keyword evidence="7" id="KW-0546">Nucleotide metabolism</keyword>
<evidence type="ECO:0000256" key="9">
    <source>
        <dbReference type="ARBA" id="ARBA00023134"/>
    </source>
</evidence>
<dbReference type="GO" id="GO:0046872">
    <property type="term" value="F:metal ion binding"/>
    <property type="evidence" value="ECO:0007669"/>
    <property type="project" value="UniProtKB-KW"/>
</dbReference>
<feature type="compositionally biased region" description="Basic and acidic residues" evidence="12">
    <location>
        <begin position="285"/>
        <end position="305"/>
    </location>
</feature>
<evidence type="ECO:0000256" key="2">
    <source>
        <dbReference type="ARBA" id="ARBA00022695"/>
    </source>
</evidence>
<keyword evidence="9" id="KW-0342">GTP-binding</keyword>
<dbReference type="Pfam" id="PF21654">
    <property type="entry name" value="DncV-like_NTFase"/>
    <property type="match status" value="1"/>
</dbReference>
<dbReference type="GO" id="GO:0009117">
    <property type="term" value="P:nucleotide metabolic process"/>
    <property type="evidence" value="ECO:0007669"/>
    <property type="project" value="UniProtKB-KW"/>
</dbReference>
<keyword evidence="5" id="KW-0067">ATP-binding</keyword>
<keyword evidence="4" id="KW-0547">Nucleotide-binding</keyword>
<keyword evidence="8" id="KW-0051">Antiviral defense</keyword>
<dbReference type="GO" id="GO:0005524">
    <property type="term" value="F:ATP binding"/>
    <property type="evidence" value="ECO:0007669"/>
    <property type="project" value="UniProtKB-KW"/>
</dbReference>
<gene>
    <name evidence="14" type="ORF">BN656_01639</name>
</gene>
<evidence type="ECO:0000256" key="1">
    <source>
        <dbReference type="ARBA" id="ARBA00022679"/>
    </source>
</evidence>